<organism evidence="1 2">
    <name type="scientific">Kroppenstedtia pulmonis</name>
    <dbReference type="NCBI Taxonomy" id="1380685"/>
    <lineage>
        <taxon>Bacteria</taxon>
        <taxon>Bacillati</taxon>
        <taxon>Bacillota</taxon>
        <taxon>Bacilli</taxon>
        <taxon>Bacillales</taxon>
        <taxon>Thermoactinomycetaceae</taxon>
        <taxon>Kroppenstedtia</taxon>
    </lineage>
</organism>
<evidence type="ECO:0000313" key="1">
    <source>
        <dbReference type="EMBL" id="QKG83083.1"/>
    </source>
</evidence>
<sequence>MAITYMCRYCNSQLGQIDNEEITEMKLGFHQLTPNERQDIISYDVKGHTLVRVVCESCQEMLEKNPELLLLPHPFQ</sequence>
<dbReference type="InterPro" id="IPR020115">
    <property type="entry name" value="Fin"/>
</dbReference>
<keyword evidence="2" id="KW-1185">Reference proteome</keyword>
<dbReference type="GO" id="GO:0010468">
    <property type="term" value="P:regulation of gene expression"/>
    <property type="evidence" value="ECO:0007669"/>
    <property type="project" value="InterPro"/>
</dbReference>
<dbReference type="Pfam" id="PF10955">
    <property type="entry name" value="Fin"/>
    <property type="match status" value="1"/>
</dbReference>
<accession>A0A7D3XZJ0</accession>
<dbReference type="Proteomes" id="UP000503088">
    <property type="component" value="Chromosome"/>
</dbReference>
<dbReference type="RefSeq" id="WP_173219145.1">
    <property type="nucleotide sequence ID" value="NZ_CP048104.1"/>
</dbReference>
<dbReference type="EMBL" id="CP048104">
    <property type="protein sequence ID" value="QKG83083.1"/>
    <property type="molecule type" value="Genomic_DNA"/>
</dbReference>
<evidence type="ECO:0000313" key="2">
    <source>
        <dbReference type="Proteomes" id="UP000503088"/>
    </source>
</evidence>
<dbReference type="AlphaFoldDB" id="A0A7D3XZJ0"/>
<reference evidence="1 2" key="1">
    <citation type="submission" date="2020-01" db="EMBL/GenBank/DDBJ databases">
        <authorList>
            <person name="Gulvik C.A."/>
            <person name="Batra D.G."/>
        </authorList>
    </citation>
    <scope>NUCLEOTIDE SEQUENCE [LARGE SCALE GENOMIC DNA]</scope>
    <source>
        <strain evidence="1 2">W9323</strain>
    </source>
</reference>
<name>A0A7D3XZJ0_9BACL</name>
<dbReference type="KEGG" id="kpul:GXN76_00495"/>
<proteinExistence type="predicted"/>
<protein>
    <submittedName>
        <fullName evidence="1">Anti-sigma-F factor Fin family protein</fullName>
    </submittedName>
</protein>
<gene>
    <name evidence="1" type="ORF">GXN76_00495</name>
</gene>